<accession>A0A4S4C6B1</accession>
<keyword evidence="3 8" id="KW-0597">Phosphoprotein</keyword>
<evidence type="ECO:0000256" key="1">
    <source>
        <dbReference type="ARBA" id="ARBA00004496"/>
    </source>
</evidence>
<dbReference type="Pfam" id="PF00072">
    <property type="entry name" value="Response_reg"/>
    <property type="match status" value="1"/>
</dbReference>
<dbReference type="SMART" id="SM00448">
    <property type="entry name" value="REC"/>
    <property type="match status" value="1"/>
</dbReference>
<comment type="subcellular location">
    <subcellularLocation>
        <location evidence="1">Cytoplasm</location>
    </subcellularLocation>
</comment>
<dbReference type="PANTHER" id="PTHR42713">
    <property type="entry name" value="HISTIDINE KINASE-RELATED"/>
    <property type="match status" value="1"/>
</dbReference>
<evidence type="ECO:0000256" key="5">
    <source>
        <dbReference type="ARBA" id="ARBA00023015"/>
    </source>
</evidence>
<dbReference type="OrthoDB" id="9779069at2"/>
<dbReference type="Pfam" id="PF12833">
    <property type="entry name" value="HTH_18"/>
    <property type="match status" value="1"/>
</dbReference>
<dbReference type="InterPro" id="IPR009057">
    <property type="entry name" value="Homeodomain-like_sf"/>
</dbReference>
<organism evidence="12 13">
    <name type="scientific">Cohnella fermenti</name>
    <dbReference type="NCBI Taxonomy" id="2565925"/>
    <lineage>
        <taxon>Bacteria</taxon>
        <taxon>Bacillati</taxon>
        <taxon>Bacillota</taxon>
        <taxon>Bacilli</taxon>
        <taxon>Bacillales</taxon>
        <taxon>Paenibacillaceae</taxon>
        <taxon>Cohnella</taxon>
    </lineage>
</organism>
<feature type="domain" description="HTH araC/xylS-type" evidence="10">
    <location>
        <begin position="375"/>
        <end position="474"/>
    </location>
</feature>
<dbReference type="SUPFAM" id="SSF52172">
    <property type="entry name" value="CheY-like"/>
    <property type="match status" value="1"/>
</dbReference>
<dbReference type="GO" id="GO:0043565">
    <property type="term" value="F:sequence-specific DNA binding"/>
    <property type="evidence" value="ECO:0007669"/>
    <property type="project" value="InterPro"/>
</dbReference>
<dbReference type="AlphaFoldDB" id="A0A4S4C6B1"/>
<evidence type="ECO:0000256" key="3">
    <source>
        <dbReference type="ARBA" id="ARBA00022553"/>
    </source>
</evidence>
<keyword evidence="7" id="KW-0804">Transcription</keyword>
<sequence length="474" mass="53715">MQVTCREELENRMYTVLIVDDEAIQREYLRLQIPALDPRFAVAGEAADGQEALEFLEERSVDLVMTDIKMPVMNGLELCKELQARHPRIKVVILSGYEEFEFVRDALQYRAEQYLLKPLNRDAMRRTLRDVAGRLERIRADEAAQRGLQALSQEGMKHIGRRLLQALIAGAEAEVGSLFPLAYRMKIPLFEGEGLILLLAIDDDSLRDKSIPRRDWSIFHYILNQIAAELCERRELVWTMFDDRERTAVLLSGTETDSLQEDARALYAAVRDNMRLATGLAITGGLGEQIEDVLQLELSYRSALAASGRGIRCGGDRLYEAGEDAEGIGEASGQQQSGPRIPVHRITEDRTPDGRTSEERPERSGAEIGERKLAEEIRRFIEVGYAEPISLSLLSDKFHASPQHISTVFHKHIGTPYVKYMTRVRMDNAARLLAGNPEMRVVEVAERIGYANVKHFTYVFKKHFGKTPGEYRPD</sequence>
<evidence type="ECO:0000256" key="8">
    <source>
        <dbReference type="PROSITE-ProRule" id="PRU00169"/>
    </source>
</evidence>
<dbReference type="InterPro" id="IPR018060">
    <property type="entry name" value="HTH_AraC"/>
</dbReference>
<dbReference type="GO" id="GO:0005737">
    <property type="term" value="C:cytoplasm"/>
    <property type="evidence" value="ECO:0007669"/>
    <property type="project" value="UniProtKB-SubCell"/>
</dbReference>
<proteinExistence type="predicted"/>
<dbReference type="InterPro" id="IPR018062">
    <property type="entry name" value="HTH_AraC-typ_CS"/>
</dbReference>
<evidence type="ECO:0000259" key="11">
    <source>
        <dbReference type="PROSITE" id="PS50110"/>
    </source>
</evidence>
<dbReference type="InterPro" id="IPR001789">
    <property type="entry name" value="Sig_transdc_resp-reg_receiver"/>
</dbReference>
<dbReference type="PROSITE" id="PS00041">
    <property type="entry name" value="HTH_ARAC_FAMILY_1"/>
    <property type="match status" value="1"/>
</dbReference>
<dbReference type="InterPro" id="IPR020449">
    <property type="entry name" value="Tscrpt_reg_AraC-type_HTH"/>
</dbReference>
<comment type="caution">
    <text evidence="12">The sequence shown here is derived from an EMBL/GenBank/DDBJ whole genome shotgun (WGS) entry which is preliminary data.</text>
</comment>
<dbReference type="SMART" id="SM00342">
    <property type="entry name" value="HTH_ARAC"/>
    <property type="match status" value="1"/>
</dbReference>
<dbReference type="PRINTS" id="PR00032">
    <property type="entry name" value="HTHARAC"/>
</dbReference>
<dbReference type="InterPro" id="IPR011006">
    <property type="entry name" value="CheY-like_superfamily"/>
</dbReference>
<evidence type="ECO:0000256" key="9">
    <source>
        <dbReference type="SAM" id="MobiDB-lite"/>
    </source>
</evidence>
<dbReference type="Gene3D" id="3.40.50.2300">
    <property type="match status" value="1"/>
</dbReference>
<feature type="modified residue" description="4-aspartylphosphate" evidence="8">
    <location>
        <position position="67"/>
    </location>
</feature>
<dbReference type="GO" id="GO:0003700">
    <property type="term" value="F:DNA-binding transcription factor activity"/>
    <property type="evidence" value="ECO:0007669"/>
    <property type="project" value="InterPro"/>
</dbReference>
<keyword evidence="6" id="KW-0238">DNA-binding</keyword>
<keyword evidence="13" id="KW-1185">Reference proteome</keyword>
<dbReference type="InterPro" id="IPR051552">
    <property type="entry name" value="HptR"/>
</dbReference>
<dbReference type="EMBL" id="SSOB01000004">
    <property type="protein sequence ID" value="THF83430.1"/>
    <property type="molecule type" value="Genomic_DNA"/>
</dbReference>
<evidence type="ECO:0000256" key="6">
    <source>
        <dbReference type="ARBA" id="ARBA00023125"/>
    </source>
</evidence>
<dbReference type="Gene3D" id="1.10.10.60">
    <property type="entry name" value="Homeodomain-like"/>
    <property type="match status" value="2"/>
</dbReference>
<keyword evidence="2" id="KW-0963">Cytoplasm</keyword>
<gene>
    <name evidence="12" type="ORF">E6C55_04495</name>
</gene>
<evidence type="ECO:0000256" key="4">
    <source>
        <dbReference type="ARBA" id="ARBA00023012"/>
    </source>
</evidence>
<dbReference type="SUPFAM" id="SSF46689">
    <property type="entry name" value="Homeodomain-like"/>
    <property type="match status" value="1"/>
</dbReference>
<keyword evidence="4" id="KW-0902">Two-component regulatory system</keyword>
<name>A0A4S4C6B1_9BACL</name>
<dbReference type="PROSITE" id="PS50110">
    <property type="entry name" value="RESPONSE_REGULATORY"/>
    <property type="match status" value="1"/>
</dbReference>
<keyword evidence="5" id="KW-0805">Transcription regulation</keyword>
<evidence type="ECO:0000259" key="10">
    <source>
        <dbReference type="PROSITE" id="PS01124"/>
    </source>
</evidence>
<feature type="region of interest" description="Disordered" evidence="9">
    <location>
        <begin position="325"/>
        <end position="369"/>
    </location>
</feature>
<reference evidence="12 13" key="1">
    <citation type="submission" date="2019-04" db="EMBL/GenBank/DDBJ databases">
        <title>Cohnella sp. nov. isolated from preserved vegetables.</title>
        <authorList>
            <person name="Lin S.-Y."/>
            <person name="Hung M.-H."/>
            <person name="Young C.-C."/>
        </authorList>
    </citation>
    <scope>NUCLEOTIDE SEQUENCE [LARGE SCALE GENOMIC DNA]</scope>
    <source>
        <strain evidence="12 13">CC-MHH1044</strain>
    </source>
</reference>
<dbReference type="CDD" id="cd17536">
    <property type="entry name" value="REC_YesN-like"/>
    <property type="match status" value="1"/>
</dbReference>
<evidence type="ECO:0000256" key="7">
    <source>
        <dbReference type="ARBA" id="ARBA00023163"/>
    </source>
</evidence>
<evidence type="ECO:0000313" key="12">
    <source>
        <dbReference type="EMBL" id="THF83430.1"/>
    </source>
</evidence>
<protein>
    <submittedName>
        <fullName evidence="12">Response regulator</fullName>
    </submittedName>
</protein>
<evidence type="ECO:0000313" key="13">
    <source>
        <dbReference type="Proteomes" id="UP000310636"/>
    </source>
</evidence>
<feature type="domain" description="Response regulatory" evidence="11">
    <location>
        <begin position="15"/>
        <end position="132"/>
    </location>
</feature>
<dbReference type="GO" id="GO:0000160">
    <property type="term" value="P:phosphorelay signal transduction system"/>
    <property type="evidence" value="ECO:0007669"/>
    <property type="project" value="UniProtKB-KW"/>
</dbReference>
<evidence type="ECO:0000256" key="2">
    <source>
        <dbReference type="ARBA" id="ARBA00022490"/>
    </source>
</evidence>
<dbReference type="PANTHER" id="PTHR42713:SF3">
    <property type="entry name" value="TRANSCRIPTIONAL REGULATORY PROTEIN HPTR"/>
    <property type="match status" value="1"/>
</dbReference>
<feature type="compositionally biased region" description="Basic and acidic residues" evidence="9">
    <location>
        <begin position="345"/>
        <end position="369"/>
    </location>
</feature>
<dbReference type="Proteomes" id="UP000310636">
    <property type="component" value="Unassembled WGS sequence"/>
</dbReference>
<dbReference type="PROSITE" id="PS01124">
    <property type="entry name" value="HTH_ARAC_FAMILY_2"/>
    <property type="match status" value="1"/>
</dbReference>